<dbReference type="EMBL" id="BNJF01000004">
    <property type="protein sequence ID" value="GHO48988.1"/>
    <property type="molecule type" value="Genomic_DNA"/>
</dbReference>
<evidence type="ECO:0000313" key="2">
    <source>
        <dbReference type="Proteomes" id="UP000612362"/>
    </source>
</evidence>
<organism evidence="1 2">
    <name type="scientific">Ktedonospora formicarum</name>
    <dbReference type="NCBI Taxonomy" id="2778364"/>
    <lineage>
        <taxon>Bacteria</taxon>
        <taxon>Bacillati</taxon>
        <taxon>Chloroflexota</taxon>
        <taxon>Ktedonobacteria</taxon>
        <taxon>Ktedonobacterales</taxon>
        <taxon>Ktedonobacteraceae</taxon>
        <taxon>Ktedonospora</taxon>
    </lineage>
</organism>
<gene>
    <name evidence="1" type="ORF">KSX_71510</name>
</gene>
<proteinExistence type="predicted"/>
<keyword evidence="2" id="KW-1185">Reference proteome</keyword>
<dbReference type="Proteomes" id="UP000612362">
    <property type="component" value="Unassembled WGS sequence"/>
</dbReference>
<accession>A0A8J3MWS9</accession>
<dbReference type="AlphaFoldDB" id="A0A8J3MWS9"/>
<reference evidence="1" key="1">
    <citation type="submission" date="2020-10" db="EMBL/GenBank/DDBJ databases">
        <title>Taxonomic study of unclassified bacteria belonging to the class Ktedonobacteria.</title>
        <authorList>
            <person name="Yabe S."/>
            <person name="Wang C.M."/>
            <person name="Zheng Y."/>
            <person name="Sakai Y."/>
            <person name="Cavaletti L."/>
            <person name="Monciardini P."/>
            <person name="Donadio S."/>
        </authorList>
    </citation>
    <scope>NUCLEOTIDE SEQUENCE</scope>
    <source>
        <strain evidence="1">SOSP1-1</strain>
    </source>
</reference>
<evidence type="ECO:0000313" key="1">
    <source>
        <dbReference type="EMBL" id="GHO48988.1"/>
    </source>
</evidence>
<sequence>MKEHALEVNQSNMSLSALLQILCHMRELLQEQMKWLGNVPITANTYTNALRASPSLGCAGGVSAVDRAATIDSYR</sequence>
<name>A0A8J3MWS9_9CHLR</name>
<protein>
    <submittedName>
        <fullName evidence="1">Uncharacterized protein</fullName>
    </submittedName>
</protein>
<comment type="caution">
    <text evidence="1">The sequence shown here is derived from an EMBL/GenBank/DDBJ whole genome shotgun (WGS) entry which is preliminary data.</text>
</comment>